<sequence>LARTHPVVPSGVAPFSRVWRSWRVLENSENEIVFICGPTDFHMRERIRNGRPKCFEGYVQEGGGHKSAAHHRGMAIGVSINLSLIAYMEEREGRTRRSRRQSQ</sequence>
<dbReference type="EMBL" id="CAVNYO010000411">
    <property type="protein sequence ID" value="CAK5276602.1"/>
    <property type="molecule type" value="Genomic_DNA"/>
</dbReference>
<dbReference type="Proteomes" id="UP001295794">
    <property type="component" value="Unassembled WGS sequence"/>
</dbReference>
<organism evidence="1 2">
    <name type="scientific">Mycena citricolor</name>
    <dbReference type="NCBI Taxonomy" id="2018698"/>
    <lineage>
        <taxon>Eukaryota</taxon>
        <taxon>Fungi</taxon>
        <taxon>Dikarya</taxon>
        <taxon>Basidiomycota</taxon>
        <taxon>Agaricomycotina</taxon>
        <taxon>Agaricomycetes</taxon>
        <taxon>Agaricomycetidae</taxon>
        <taxon>Agaricales</taxon>
        <taxon>Marasmiineae</taxon>
        <taxon>Mycenaceae</taxon>
        <taxon>Mycena</taxon>
    </lineage>
</organism>
<gene>
    <name evidence="1" type="ORF">MYCIT1_LOCUS25008</name>
</gene>
<keyword evidence="2" id="KW-1185">Reference proteome</keyword>
<protein>
    <submittedName>
        <fullName evidence="1">Uncharacterized protein</fullName>
    </submittedName>
</protein>
<evidence type="ECO:0000313" key="2">
    <source>
        <dbReference type="Proteomes" id="UP001295794"/>
    </source>
</evidence>
<reference evidence="1" key="1">
    <citation type="submission" date="2023-11" db="EMBL/GenBank/DDBJ databases">
        <authorList>
            <person name="De Vega J J."/>
            <person name="De Vega J J."/>
        </authorList>
    </citation>
    <scope>NUCLEOTIDE SEQUENCE</scope>
</reference>
<feature type="non-terminal residue" evidence="1">
    <location>
        <position position="1"/>
    </location>
</feature>
<accession>A0AAD2HMC6</accession>
<evidence type="ECO:0000313" key="1">
    <source>
        <dbReference type="EMBL" id="CAK5276602.1"/>
    </source>
</evidence>
<proteinExistence type="predicted"/>
<dbReference type="AlphaFoldDB" id="A0AAD2HMC6"/>
<comment type="caution">
    <text evidence="1">The sequence shown here is derived from an EMBL/GenBank/DDBJ whole genome shotgun (WGS) entry which is preliminary data.</text>
</comment>
<name>A0AAD2HMC6_9AGAR</name>